<comment type="caution">
    <text evidence="1">The sequence shown here is derived from an EMBL/GenBank/DDBJ whole genome shotgun (WGS) entry which is preliminary data.</text>
</comment>
<gene>
    <name evidence="1" type="ORF">P5G49_09245</name>
</gene>
<evidence type="ECO:0000313" key="2">
    <source>
        <dbReference type="Proteomes" id="UP001175097"/>
    </source>
</evidence>
<sequence length="121" mass="13769">MQLKMKEIPHLKIKALIIFFTLIAISACSKPNASHENAPGTPKVSIEQAEKVALDEYGLSKIETMNLRLLTESEMKNLNEEQLKFTQVYYVVKGLKGSREVTVYVSTNQIDYHFFISDDSQ</sequence>
<dbReference type="Proteomes" id="UP001175097">
    <property type="component" value="Unassembled WGS sequence"/>
</dbReference>
<reference evidence="1" key="1">
    <citation type="submission" date="2023-03" db="EMBL/GenBank/DDBJ databases">
        <title>MT1 and MT2 Draft Genomes of Novel Species.</title>
        <authorList>
            <person name="Venkateswaran K."/>
        </authorList>
    </citation>
    <scope>NUCLEOTIDE SEQUENCE</scope>
    <source>
        <strain evidence="1">F6_3S_P_2</strain>
    </source>
</reference>
<evidence type="ECO:0008006" key="3">
    <source>
        <dbReference type="Google" id="ProtNLM"/>
    </source>
</evidence>
<keyword evidence="2" id="KW-1185">Reference proteome</keyword>
<dbReference type="PROSITE" id="PS51257">
    <property type="entry name" value="PROKAR_LIPOPROTEIN"/>
    <property type="match status" value="1"/>
</dbReference>
<proteinExistence type="predicted"/>
<protein>
    <recommendedName>
        <fullName evidence="3">Lipoprotein</fullName>
    </recommendedName>
</protein>
<dbReference type="RefSeq" id="WP_301243295.1">
    <property type="nucleotide sequence ID" value="NZ_JAROCC010000006.1"/>
</dbReference>
<accession>A0ABT8JR92</accession>
<name>A0ABT8JR92_9BACL</name>
<organism evidence="1 2">
    <name type="scientific">Sporosarcina highlanderae</name>
    <dbReference type="NCBI Taxonomy" id="3035916"/>
    <lineage>
        <taxon>Bacteria</taxon>
        <taxon>Bacillati</taxon>
        <taxon>Bacillota</taxon>
        <taxon>Bacilli</taxon>
        <taxon>Bacillales</taxon>
        <taxon>Caryophanaceae</taxon>
        <taxon>Sporosarcina</taxon>
    </lineage>
</organism>
<evidence type="ECO:0000313" key="1">
    <source>
        <dbReference type="EMBL" id="MDN4607675.1"/>
    </source>
</evidence>
<dbReference type="EMBL" id="JAROCC010000006">
    <property type="protein sequence ID" value="MDN4607675.1"/>
    <property type="molecule type" value="Genomic_DNA"/>
</dbReference>